<dbReference type="Proteomes" id="UP000030013">
    <property type="component" value="Unassembled WGS sequence"/>
</dbReference>
<feature type="region of interest" description="Disordered" evidence="5">
    <location>
        <begin position="331"/>
        <end position="361"/>
    </location>
</feature>
<evidence type="ECO:0000259" key="6">
    <source>
        <dbReference type="PROSITE" id="PS51898"/>
    </source>
</evidence>
<keyword evidence="9" id="KW-1185">Reference proteome</keyword>
<dbReference type="PROSITE" id="PS51900">
    <property type="entry name" value="CB"/>
    <property type="match status" value="1"/>
</dbReference>
<dbReference type="AlphaFoldDB" id="A0A0A0JDD8"/>
<organism evidence="8 9">
    <name type="scientific">Knoellia aerolata DSM 18566</name>
    <dbReference type="NCBI Taxonomy" id="1385519"/>
    <lineage>
        <taxon>Bacteria</taxon>
        <taxon>Bacillati</taxon>
        <taxon>Actinomycetota</taxon>
        <taxon>Actinomycetes</taxon>
        <taxon>Micrococcales</taxon>
        <taxon>Intrasporangiaceae</taxon>
        <taxon>Knoellia</taxon>
    </lineage>
</organism>
<dbReference type="PROSITE" id="PS51898">
    <property type="entry name" value="TYR_RECOMBINASE"/>
    <property type="match status" value="1"/>
</dbReference>
<dbReference type="InterPro" id="IPR010998">
    <property type="entry name" value="Integrase_recombinase_N"/>
</dbReference>
<dbReference type="Pfam" id="PF26003">
    <property type="entry name" value="Integrase_N_phage"/>
    <property type="match status" value="1"/>
</dbReference>
<dbReference type="InterPro" id="IPR044068">
    <property type="entry name" value="CB"/>
</dbReference>
<reference evidence="8 9" key="1">
    <citation type="submission" date="2013-08" db="EMBL/GenBank/DDBJ databases">
        <title>The genome sequence of Knoellia aerolata.</title>
        <authorList>
            <person name="Zhu W."/>
            <person name="Wang G."/>
        </authorList>
    </citation>
    <scope>NUCLEOTIDE SEQUENCE [LARGE SCALE GENOMIC DNA]</scope>
    <source>
        <strain evidence="8 9">DSM 18566</strain>
    </source>
</reference>
<name>A0A0A0JDD8_9MICO</name>
<evidence type="ECO:0000259" key="7">
    <source>
        <dbReference type="PROSITE" id="PS51900"/>
    </source>
</evidence>
<dbReference type="RefSeq" id="WP_245618522.1">
    <property type="nucleotide sequence ID" value="NZ_AVPL01000132.1"/>
</dbReference>
<dbReference type="STRING" id="1385519.N801_02375"/>
<dbReference type="InterPro" id="IPR058717">
    <property type="entry name" value="Phage_L5_Integrase_N"/>
</dbReference>
<evidence type="ECO:0000256" key="2">
    <source>
        <dbReference type="ARBA" id="ARBA00023125"/>
    </source>
</evidence>
<keyword evidence="3" id="KW-0233">DNA recombination</keyword>
<evidence type="ECO:0000313" key="9">
    <source>
        <dbReference type="Proteomes" id="UP000030013"/>
    </source>
</evidence>
<dbReference type="Gene3D" id="1.10.150.130">
    <property type="match status" value="1"/>
</dbReference>
<comment type="caution">
    <text evidence="8">The sequence shown here is derived from an EMBL/GenBank/DDBJ whole genome shotgun (WGS) entry which is preliminary data.</text>
</comment>
<dbReference type="Pfam" id="PF00589">
    <property type="entry name" value="Phage_integrase"/>
    <property type="match status" value="1"/>
</dbReference>
<dbReference type="InterPro" id="IPR013762">
    <property type="entry name" value="Integrase-like_cat_sf"/>
</dbReference>
<dbReference type="GO" id="GO:0003677">
    <property type="term" value="F:DNA binding"/>
    <property type="evidence" value="ECO:0007669"/>
    <property type="project" value="UniProtKB-UniRule"/>
</dbReference>
<dbReference type="SUPFAM" id="SSF56349">
    <property type="entry name" value="DNA breaking-rejoining enzymes"/>
    <property type="match status" value="1"/>
</dbReference>
<evidence type="ECO:0000256" key="3">
    <source>
        <dbReference type="ARBA" id="ARBA00023172"/>
    </source>
</evidence>
<dbReference type="InterPro" id="IPR050090">
    <property type="entry name" value="Tyrosine_recombinase_XerCD"/>
</dbReference>
<dbReference type="PANTHER" id="PTHR30349:SF64">
    <property type="entry name" value="PROPHAGE INTEGRASE INTD-RELATED"/>
    <property type="match status" value="1"/>
</dbReference>
<keyword evidence="2 4" id="KW-0238">DNA-binding</keyword>
<dbReference type="eggNOG" id="COG0582">
    <property type="taxonomic scope" value="Bacteria"/>
</dbReference>
<gene>
    <name evidence="8" type="ORF">N801_02375</name>
</gene>
<dbReference type="PANTHER" id="PTHR30349">
    <property type="entry name" value="PHAGE INTEGRASE-RELATED"/>
    <property type="match status" value="1"/>
</dbReference>
<evidence type="ECO:0000313" key="8">
    <source>
        <dbReference type="EMBL" id="KGN35395.1"/>
    </source>
</evidence>
<dbReference type="EMBL" id="AVPL01000132">
    <property type="protein sequence ID" value="KGN35395.1"/>
    <property type="molecule type" value="Genomic_DNA"/>
</dbReference>
<protein>
    <submittedName>
        <fullName evidence="8">Integrase</fullName>
    </submittedName>
</protein>
<feature type="compositionally biased region" description="Basic residues" evidence="5">
    <location>
        <begin position="331"/>
        <end position="341"/>
    </location>
</feature>
<evidence type="ECO:0000256" key="5">
    <source>
        <dbReference type="SAM" id="MobiDB-lite"/>
    </source>
</evidence>
<comment type="similarity">
    <text evidence="1">Belongs to the 'phage' integrase family.</text>
</comment>
<dbReference type="InterPro" id="IPR002104">
    <property type="entry name" value="Integrase_catalytic"/>
</dbReference>
<feature type="domain" description="Tyr recombinase" evidence="6">
    <location>
        <begin position="167"/>
        <end position="352"/>
    </location>
</feature>
<dbReference type="CDD" id="cd01189">
    <property type="entry name" value="INT_ICEBs1_C_like"/>
    <property type="match status" value="1"/>
</dbReference>
<dbReference type="Gene3D" id="1.10.443.10">
    <property type="entry name" value="Intergrase catalytic core"/>
    <property type="match status" value="1"/>
</dbReference>
<dbReference type="GO" id="GO:0015074">
    <property type="term" value="P:DNA integration"/>
    <property type="evidence" value="ECO:0007669"/>
    <property type="project" value="InterPro"/>
</dbReference>
<evidence type="ECO:0000256" key="4">
    <source>
        <dbReference type="PROSITE-ProRule" id="PRU01248"/>
    </source>
</evidence>
<accession>A0A0A0JDD8</accession>
<proteinExistence type="inferred from homology"/>
<dbReference type="InterPro" id="IPR011010">
    <property type="entry name" value="DNA_brk_join_enz"/>
</dbReference>
<feature type="domain" description="Core-binding (CB)" evidence="7">
    <location>
        <begin position="66"/>
        <end position="146"/>
    </location>
</feature>
<evidence type="ECO:0000256" key="1">
    <source>
        <dbReference type="ARBA" id="ARBA00008857"/>
    </source>
</evidence>
<sequence>MVRRKFGLIRRLPSGRFQASFTDPNRRRVNAPETFRTEADAHRYLDRIEQEIKRGHWLPDAGLGRRTLRDACEAYLDENPRIGLRWAETCRRNMRLHLKDLLDLPIVTITPPTVRAWHAKALKGGGGRTSISQSYRLLRSVMNVAVNDGAIPRNPCQIPGAGSERTPERSVATPSQIAELIEAITPRYRAAVVLAAWCGLRRGEVCAIRTADVDLENRRVRVAKNWVELLESPVSFEKDPKSAAGKRTVTIPPHVLPILGAHLKEFAGPEFFTVGRDGKRARGNTIYQAFVRARTKIGVDISFHDLRHTGQTLAASTGASLADLKQRLRRGPAIHARRGGSRRPDRRCPLGPRGAGRRGQAPKALLIPAITRSS</sequence>
<dbReference type="GO" id="GO:0006310">
    <property type="term" value="P:DNA recombination"/>
    <property type="evidence" value="ECO:0007669"/>
    <property type="project" value="UniProtKB-KW"/>
</dbReference>